<keyword evidence="2" id="KW-1185">Reference proteome</keyword>
<comment type="caution">
    <text evidence="1">The sequence shown here is derived from an EMBL/GenBank/DDBJ whole genome shotgun (WGS) entry which is preliminary data.</text>
</comment>
<dbReference type="RefSeq" id="WP_150039576.1">
    <property type="nucleotide sequence ID" value="NZ_OW485601.1"/>
</dbReference>
<dbReference type="Proteomes" id="UP000325255">
    <property type="component" value="Unassembled WGS sequence"/>
</dbReference>
<dbReference type="OrthoDB" id="8593911at2"/>
<organism evidence="1 2">
    <name type="scientific">Rhodovastum atsumiense</name>
    <dbReference type="NCBI Taxonomy" id="504468"/>
    <lineage>
        <taxon>Bacteria</taxon>
        <taxon>Pseudomonadati</taxon>
        <taxon>Pseudomonadota</taxon>
        <taxon>Alphaproteobacteria</taxon>
        <taxon>Acetobacterales</taxon>
        <taxon>Acetobacteraceae</taxon>
        <taxon>Rhodovastum</taxon>
    </lineage>
</organism>
<dbReference type="EMBL" id="VWPK01000006">
    <property type="protein sequence ID" value="KAA5613465.1"/>
    <property type="molecule type" value="Genomic_DNA"/>
</dbReference>
<accession>A0A5M6J1F0</accession>
<evidence type="ECO:0000313" key="2">
    <source>
        <dbReference type="Proteomes" id="UP000325255"/>
    </source>
</evidence>
<dbReference type="AlphaFoldDB" id="A0A5M6J1F0"/>
<sequence>MTLTAQQLADVRHYMGYSVAGDAASRPWGEPAYSGASGMGMSLEYRLAHLSAEEEARLAGFFLASLAARERDIQDAAATLDTAAAAAWNRNPNEIAERRALFTALRLDLCRFLGFPPGSGLATGNRLVRG</sequence>
<name>A0A5M6J1F0_9PROT</name>
<evidence type="ECO:0000313" key="1">
    <source>
        <dbReference type="EMBL" id="KAA5613465.1"/>
    </source>
</evidence>
<reference evidence="1 2" key="1">
    <citation type="submission" date="2019-09" db="EMBL/GenBank/DDBJ databases">
        <title>Genome sequence of Rhodovastum atsumiense, a diverse member of the Acetobacteraceae family of non-sulfur purple photosynthetic bacteria.</title>
        <authorList>
            <person name="Meyer T."/>
            <person name="Kyndt J."/>
        </authorList>
    </citation>
    <scope>NUCLEOTIDE SEQUENCE [LARGE SCALE GENOMIC DNA]</scope>
    <source>
        <strain evidence="1 2">DSM 21279</strain>
    </source>
</reference>
<protein>
    <submittedName>
        <fullName evidence="1">Uncharacterized protein</fullName>
    </submittedName>
</protein>
<proteinExistence type="predicted"/>
<gene>
    <name evidence="1" type="ORF">F1189_05255</name>
</gene>